<dbReference type="RefSeq" id="WP_105943098.1">
    <property type="nucleotide sequence ID" value="NZ_CP027433.1"/>
</dbReference>
<evidence type="ECO:0000256" key="1">
    <source>
        <dbReference type="SAM" id="SignalP"/>
    </source>
</evidence>
<dbReference type="InterPro" id="IPR013780">
    <property type="entry name" value="Glyco_hydro_b"/>
</dbReference>
<dbReference type="InterPro" id="IPR041233">
    <property type="entry name" value="Melibiase_C"/>
</dbReference>
<keyword evidence="4" id="KW-1185">Reference proteome</keyword>
<dbReference type="OrthoDB" id="9807519at2"/>
<dbReference type="Gene3D" id="2.60.40.1180">
    <property type="entry name" value="Golgi alpha-mannosidase II"/>
    <property type="match status" value="1"/>
</dbReference>
<organism evidence="3 4">
    <name type="scientific">Gordonia iterans</name>
    <dbReference type="NCBI Taxonomy" id="1004901"/>
    <lineage>
        <taxon>Bacteria</taxon>
        <taxon>Bacillati</taxon>
        <taxon>Actinomycetota</taxon>
        <taxon>Actinomycetes</taxon>
        <taxon>Mycobacteriales</taxon>
        <taxon>Gordoniaceae</taxon>
        <taxon>Gordonia</taxon>
    </lineage>
</organism>
<dbReference type="Pfam" id="PF17801">
    <property type="entry name" value="Melibiase_C"/>
    <property type="match status" value="1"/>
</dbReference>
<proteinExistence type="predicted"/>
<evidence type="ECO:0000259" key="2">
    <source>
        <dbReference type="Pfam" id="PF17801"/>
    </source>
</evidence>
<dbReference type="Proteomes" id="UP000239814">
    <property type="component" value="Chromosome"/>
</dbReference>
<keyword evidence="1" id="KW-0732">Signal</keyword>
<evidence type="ECO:0000313" key="4">
    <source>
        <dbReference type="Proteomes" id="UP000239814"/>
    </source>
</evidence>
<gene>
    <name evidence="3" type="ORF">C6V83_15200</name>
</gene>
<evidence type="ECO:0000313" key="3">
    <source>
        <dbReference type="EMBL" id="AVM01390.1"/>
    </source>
</evidence>
<dbReference type="EMBL" id="CP027433">
    <property type="protein sequence ID" value="AVM01390.1"/>
    <property type="molecule type" value="Genomic_DNA"/>
</dbReference>
<dbReference type="KEGG" id="git:C6V83_15200"/>
<dbReference type="AlphaFoldDB" id="A0A2S0KI77"/>
<sequence>MPRPLRSAPLIAMVAALLALTGCAPAAEEPQQAPPPTLGFLVGYAGECSGPGGEITVDSIRSQADELVRTRLREAGYTTLLVPCDEPVPAVDDAELRRYLDERGLRVERVRVDDARVASAIAGGTPAHALRSAISRRIMLAESLVFSGEIARLPSASLELIADRQAIELARDDRRVPGAPVGGDEQVYSRAIGESGLLVSLSRGGPESSPEVSVAIADLNLAGDDSVPATDVWTGRRIHSVDGRLAVTLSPGDTALLRIG</sequence>
<name>A0A2S0KI77_9ACTN</name>
<feature type="signal peptide" evidence="1">
    <location>
        <begin position="1"/>
        <end position="26"/>
    </location>
</feature>
<protein>
    <recommendedName>
        <fullName evidence="2">Alpha galactosidase C-terminal domain-containing protein</fullName>
    </recommendedName>
</protein>
<dbReference type="PROSITE" id="PS51257">
    <property type="entry name" value="PROKAR_LIPOPROTEIN"/>
    <property type="match status" value="1"/>
</dbReference>
<reference evidence="3 4" key="1">
    <citation type="submission" date="2018-03" db="EMBL/GenBank/DDBJ databases">
        <title>Characteristics and genome of n-alkane degrading marine bacteria Gordonia iterans isolated from crude oil contaminated in Tae-an, South Korea.</title>
        <authorList>
            <person name="Lee S.-S."/>
            <person name="Kim H."/>
        </authorList>
    </citation>
    <scope>NUCLEOTIDE SEQUENCE [LARGE SCALE GENOMIC DNA]</scope>
    <source>
        <strain evidence="3 4">Co17</strain>
    </source>
</reference>
<accession>A0A2S0KI77</accession>
<feature type="domain" description="Alpha galactosidase C-terminal" evidence="2">
    <location>
        <begin position="211"/>
        <end position="259"/>
    </location>
</feature>
<feature type="chain" id="PRO_5015627207" description="Alpha galactosidase C-terminal domain-containing protein" evidence="1">
    <location>
        <begin position="27"/>
        <end position="260"/>
    </location>
</feature>